<dbReference type="InterPro" id="IPR008964">
    <property type="entry name" value="Invasin/intimin_cell_adhesion"/>
</dbReference>
<dbReference type="Gene3D" id="2.60.120.260">
    <property type="entry name" value="Galactose-binding domain-like"/>
    <property type="match status" value="1"/>
</dbReference>
<dbReference type="Gene3D" id="2.60.40.1080">
    <property type="match status" value="1"/>
</dbReference>
<dbReference type="InterPro" id="IPR008979">
    <property type="entry name" value="Galactose-bd-like_sf"/>
</dbReference>
<proteinExistence type="predicted"/>
<name>A0A1M4UNB7_9FLAO</name>
<evidence type="ECO:0008006" key="3">
    <source>
        <dbReference type="Google" id="ProtNLM"/>
    </source>
</evidence>
<reference evidence="1 2" key="1">
    <citation type="submission" date="2016-11" db="EMBL/GenBank/DDBJ databases">
        <authorList>
            <person name="Jaros S."/>
            <person name="Januszkiewicz K."/>
            <person name="Wedrychowicz H."/>
        </authorList>
    </citation>
    <scope>NUCLEOTIDE SEQUENCE [LARGE SCALE GENOMIC DNA]</scope>
    <source>
        <strain evidence="1 2">DSM 25661</strain>
    </source>
</reference>
<evidence type="ECO:0000313" key="1">
    <source>
        <dbReference type="EMBL" id="SHE58219.1"/>
    </source>
</evidence>
<dbReference type="AlphaFoldDB" id="A0A1M4UNB7"/>
<dbReference type="SUPFAM" id="SSF49785">
    <property type="entry name" value="Galactose-binding domain-like"/>
    <property type="match status" value="1"/>
</dbReference>
<sequence length="647" mass="70428">MKFNYKNSIKNIGLLTVAVLCSLSCERDISDDAVVAEFPSTADIFTDNPVSMGSDFYFPYADAFPEAWSVDEEESYQGSASMRIDVPNADNPVSGYAGGILRIDGAGRNLTGYDALTFWAKASEGVKIDELGFGEDFDQNKFMASITNVSLTTAWKKFIIPIPNASVLKQERGMLRFVATPKQVVDNPDGVLNGYGYAFWIDELRFEKLGTLAQPRPKIQNGEDAVAQTFIGGNLTVSGLTQTLNSPSGDVTVTASPAYFEFESSNTNVATVNENGEVNIVGSGTAVITASLNGIDAEGSLTVESLGSYTPAPIPTRDPESVISIFSEAYENRPVDFYNGFYQPFQTTTSSDFIVNGDRVLYYLNFNFVGIEFNQNVPTINGKLATDLHFDIFIPNEPSSNTALRIDLVDFGADASFAGGDDTTLSEGFTEGLVAGEWISIDMDITGLNPKTNLGQIILADFNGITPPEEFYVDNIYFYREDGENITPETVALPLDFELSNPANYSFTGFEGAVTTIEDNPFPNGINTSPTVMQSVKTNGAQFFAGTSIDLDQAIDFTSSQTLKMKVYSPKANIPVRLALETAGGGNQVFVDVNTTTSNEWEELEFDFSNVLNASLDYQRIVAFFEFIEGTPGDGSTYYLDDIQTTN</sequence>
<dbReference type="SUPFAM" id="SSF49373">
    <property type="entry name" value="Invasin/intimin cell-adhesion fragments"/>
    <property type="match status" value="1"/>
</dbReference>
<accession>A0A1M4UNB7</accession>
<dbReference type="RefSeq" id="WP_073192482.1">
    <property type="nucleotide sequence ID" value="NZ_FQTW01000003.1"/>
</dbReference>
<dbReference type="Gene3D" id="2.60.120.430">
    <property type="entry name" value="Galactose-binding lectin"/>
    <property type="match status" value="1"/>
</dbReference>
<organism evidence="1 2">
    <name type="scientific">Psychroflexus salarius</name>
    <dbReference type="NCBI Taxonomy" id="1155689"/>
    <lineage>
        <taxon>Bacteria</taxon>
        <taxon>Pseudomonadati</taxon>
        <taxon>Bacteroidota</taxon>
        <taxon>Flavobacteriia</taxon>
        <taxon>Flavobacteriales</taxon>
        <taxon>Flavobacteriaceae</taxon>
        <taxon>Psychroflexus</taxon>
    </lineage>
</organism>
<protein>
    <recommendedName>
        <fullName evidence="3">Ig-like domain (Group 2)</fullName>
    </recommendedName>
</protein>
<dbReference type="Proteomes" id="UP000184462">
    <property type="component" value="Unassembled WGS sequence"/>
</dbReference>
<dbReference type="EMBL" id="FQTW01000003">
    <property type="protein sequence ID" value="SHE58219.1"/>
    <property type="molecule type" value="Genomic_DNA"/>
</dbReference>
<keyword evidence="2" id="KW-1185">Reference proteome</keyword>
<gene>
    <name evidence="1" type="ORF">SAMN05444278_10326</name>
</gene>
<dbReference type="STRING" id="1155689.SAMN05444278_10326"/>
<evidence type="ECO:0000313" key="2">
    <source>
        <dbReference type="Proteomes" id="UP000184462"/>
    </source>
</evidence>